<dbReference type="Proteomes" id="UP000256601">
    <property type="component" value="Unassembled WGS sequence"/>
</dbReference>
<accession>A0A371CG05</accession>
<organism evidence="1 2">
    <name type="scientific">Yarrowia lipolytica</name>
    <name type="common">Candida lipolytica</name>
    <dbReference type="NCBI Taxonomy" id="4952"/>
    <lineage>
        <taxon>Eukaryota</taxon>
        <taxon>Fungi</taxon>
        <taxon>Dikarya</taxon>
        <taxon>Ascomycota</taxon>
        <taxon>Saccharomycotina</taxon>
        <taxon>Dipodascomycetes</taxon>
        <taxon>Dipodascales</taxon>
        <taxon>Dipodascales incertae sedis</taxon>
        <taxon>Yarrowia</taxon>
    </lineage>
</organism>
<name>A0A371CG05_YARLL</name>
<dbReference type="VEuPathDB" id="FungiDB:YALI1_D14805g"/>
<dbReference type="VEuPathDB" id="FungiDB:YALI0_D11924g"/>
<dbReference type="AlphaFoldDB" id="A0A371CG05"/>
<evidence type="ECO:0000313" key="2">
    <source>
        <dbReference type="Proteomes" id="UP000256601"/>
    </source>
</evidence>
<dbReference type="EMBL" id="KZ858948">
    <property type="protein sequence ID" value="RDW29010.1"/>
    <property type="molecule type" value="Genomic_DNA"/>
</dbReference>
<sequence>PGEDGTELKTWRDCVRVFVGRLGCLEDIKYPTELTESISLNIDKVETTLPKDYKPLMVTREPQYNTMLELDDNYYMDLHTMMAHRSQPPSSLLDFLRTVEETDEIGVYDCDGVRVVVPIDMVTNKTSCDVNEDMVRTGRVDFLPREYPDFRQGRGWKRSGKGITNRRGQRNMTSGYTFLVEDDDLLRVPQPMVLVVDLDNRRVLHIAETRDVKFDESHVDTDEVPKTNSFLSSVVGVNSAYNGLLWMVDRSPEGYMGLFPIFIDMKDIPEDDGSGTTRVSKMYYCKDRIMLFERYMDSLFSSIPRGAQPYVLFLYITVYFGGKRQESLLIVDLATWNVWLMKENFELNQGSLVLFGRELFMYSQDMIDIYKTRLLRMKMLYPRRGEYDVGRDRSLEDDFEVQDQLE</sequence>
<gene>
    <name evidence="1" type="ORF">B0I71DRAFT_126692</name>
</gene>
<proteinExistence type="predicted"/>
<reference evidence="1 2" key="1">
    <citation type="submission" date="2018-07" db="EMBL/GenBank/DDBJ databases">
        <title>Draft Genome Assemblies for Five Robust Yarrowia lipolytica Strains Exhibiting High Lipid Production and Pentose Sugar Utilization and Sugar Alcohol Secretion from Undetoxified Lignocellulosic Biomass Hydrolysates.</title>
        <authorList>
            <consortium name="DOE Joint Genome Institute"/>
            <person name="Walker C."/>
            <person name="Ryu S."/>
            <person name="Na H."/>
            <person name="Zane M."/>
            <person name="LaButti K."/>
            <person name="Lipzen A."/>
            <person name="Haridas S."/>
            <person name="Barry K."/>
            <person name="Grigoriev I.V."/>
            <person name="Quarterman J."/>
            <person name="Slininger P."/>
            <person name="Dien B."/>
            <person name="Trinh C.T."/>
        </authorList>
    </citation>
    <scope>NUCLEOTIDE SEQUENCE [LARGE SCALE GENOMIC DNA]</scope>
    <source>
        <strain evidence="1 2">YB392</strain>
    </source>
</reference>
<protein>
    <submittedName>
        <fullName evidence="1">Uncharacterized protein</fullName>
    </submittedName>
</protein>
<evidence type="ECO:0000313" key="1">
    <source>
        <dbReference type="EMBL" id="RDW29010.1"/>
    </source>
</evidence>
<feature type="non-terminal residue" evidence="1">
    <location>
        <position position="1"/>
    </location>
</feature>